<dbReference type="InParanoid" id="E3ND24"/>
<proteinExistence type="predicted"/>
<dbReference type="EMBL" id="DS268605">
    <property type="protein sequence ID" value="EFO93446.1"/>
    <property type="molecule type" value="Genomic_DNA"/>
</dbReference>
<dbReference type="HOGENOM" id="CLU_1808009_0_0_1"/>
<organism evidence="2">
    <name type="scientific">Caenorhabditis remanei</name>
    <name type="common">Caenorhabditis vulgaris</name>
    <dbReference type="NCBI Taxonomy" id="31234"/>
    <lineage>
        <taxon>Eukaryota</taxon>
        <taxon>Metazoa</taxon>
        <taxon>Ecdysozoa</taxon>
        <taxon>Nematoda</taxon>
        <taxon>Chromadorea</taxon>
        <taxon>Rhabditida</taxon>
        <taxon>Rhabditina</taxon>
        <taxon>Rhabditomorpha</taxon>
        <taxon>Rhabditoidea</taxon>
        <taxon>Rhabditidae</taxon>
        <taxon>Peloderinae</taxon>
        <taxon>Caenorhabditis</taxon>
    </lineage>
</organism>
<sequence>MFRNHGYTIFGFELSPIAQDHNLIELVQQTNVAVRLKFSKKTPEGGLYAIIYGEFDNVMNMSWDRQVTIPTLTIRMEQLWGDEFLEDSSLWPEKSPAYAQPLEETQIPGTWKLLHSGPVEASGNVKVNVYLDGKITRIVYITV</sequence>
<name>E3ND24_CAERE</name>
<protein>
    <submittedName>
        <fullName evidence="1">Uncharacterized protein</fullName>
    </submittedName>
</protein>
<evidence type="ECO:0000313" key="2">
    <source>
        <dbReference type="Proteomes" id="UP000008281"/>
    </source>
</evidence>
<dbReference type="STRING" id="31234.E3ND24"/>
<reference evidence="1" key="1">
    <citation type="submission" date="2007-07" db="EMBL/GenBank/DDBJ databases">
        <title>PCAP assembly of the Caenorhabditis remanei genome.</title>
        <authorList>
            <consortium name="The Caenorhabditis remanei Sequencing Consortium"/>
            <person name="Wilson R.K."/>
        </authorList>
    </citation>
    <scope>NUCLEOTIDE SEQUENCE [LARGE SCALE GENOMIC DNA]</scope>
    <source>
        <strain evidence="1">PB4641</strain>
    </source>
</reference>
<dbReference type="AlphaFoldDB" id="E3ND24"/>
<evidence type="ECO:0000313" key="1">
    <source>
        <dbReference type="EMBL" id="EFO93446.1"/>
    </source>
</evidence>
<gene>
    <name evidence="1" type="ORF">CRE_23109</name>
</gene>
<dbReference type="Proteomes" id="UP000008281">
    <property type="component" value="Unassembled WGS sequence"/>
</dbReference>
<keyword evidence="2" id="KW-1185">Reference proteome</keyword>
<accession>E3ND24</accession>